<proteinExistence type="predicted"/>
<dbReference type="WBParaSite" id="TCNE_0001821001-mRNA-1">
    <property type="protein sequence ID" value="TCNE_0001821001-mRNA-1"/>
    <property type="gene ID" value="TCNE_0001821001"/>
</dbReference>
<reference evidence="2" key="1">
    <citation type="submission" date="2016-06" db="UniProtKB">
        <authorList>
            <consortium name="WormBaseParasite"/>
        </authorList>
    </citation>
    <scope>IDENTIFICATION</scope>
</reference>
<name>A0A183VBT6_TOXCA</name>
<organism evidence="1 2">
    <name type="scientific">Toxocara canis</name>
    <name type="common">Canine roundworm</name>
    <dbReference type="NCBI Taxonomy" id="6265"/>
    <lineage>
        <taxon>Eukaryota</taxon>
        <taxon>Metazoa</taxon>
        <taxon>Ecdysozoa</taxon>
        <taxon>Nematoda</taxon>
        <taxon>Chromadorea</taxon>
        <taxon>Rhabditida</taxon>
        <taxon>Spirurina</taxon>
        <taxon>Ascaridomorpha</taxon>
        <taxon>Ascaridoidea</taxon>
        <taxon>Toxocaridae</taxon>
        <taxon>Toxocara</taxon>
    </lineage>
</organism>
<evidence type="ECO:0000313" key="1">
    <source>
        <dbReference type="Proteomes" id="UP000050794"/>
    </source>
</evidence>
<dbReference type="AlphaFoldDB" id="A0A183VBT6"/>
<dbReference type="Proteomes" id="UP000050794">
    <property type="component" value="Unassembled WGS sequence"/>
</dbReference>
<protein>
    <submittedName>
        <fullName evidence="2">Thyroglobulin type-1 domain-containing protein</fullName>
    </submittedName>
</protein>
<sequence>LYTQQSLRCRSGPTMLCDCHTATTRDRWGTARHEYGCWAWRERMNG</sequence>
<evidence type="ECO:0000313" key="2">
    <source>
        <dbReference type="WBParaSite" id="TCNE_0001821001-mRNA-1"/>
    </source>
</evidence>
<keyword evidence="1" id="KW-1185">Reference proteome</keyword>
<accession>A0A183VBT6</accession>